<dbReference type="InterPro" id="IPR014756">
    <property type="entry name" value="Ig_E-set"/>
</dbReference>
<comment type="similarity">
    <text evidence="2">Belongs to the glycosyl hydrolase 20 family.</text>
</comment>
<dbReference type="GO" id="GO:0030203">
    <property type="term" value="P:glycosaminoglycan metabolic process"/>
    <property type="evidence" value="ECO:0007669"/>
    <property type="project" value="TreeGrafter"/>
</dbReference>
<dbReference type="InterPro" id="IPR017853">
    <property type="entry name" value="GH"/>
</dbReference>
<dbReference type="EMBL" id="WXWW01000007">
    <property type="protein sequence ID" value="NAW63654.1"/>
    <property type="molecule type" value="Genomic_DNA"/>
</dbReference>
<dbReference type="Pfam" id="PF03174">
    <property type="entry name" value="CHB_HEX_C"/>
    <property type="match status" value="1"/>
</dbReference>
<dbReference type="SUPFAM" id="SSF49384">
    <property type="entry name" value="Carbohydrate-binding domain"/>
    <property type="match status" value="1"/>
</dbReference>
<dbReference type="SUPFAM" id="SSF55545">
    <property type="entry name" value="beta-N-acetylhexosaminidase-like domain"/>
    <property type="match status" value="1"/>
</dbReference>
<evidence type="ECO:0000256" key="4">
    <source>
        <dbReference type="ARBA" id="ARBA00022801"/>
    </source>
</evidence>
<dbReference type="PANTHER" id="PTHR22600">
    <property type="entry name" value="BETA-HEXOSAMINIDASE"/>
    <property type="match status" value="1"/>
</dbReference>
<evidence type="ECO:0000256" key="5">
    <source>
        <dbReference type="ARBA" id="ARBA00023295"/>
    </source>
</evidence>
<dbReference type="PANTHER" id="PTHR22600:SF57">
    <property type="entry name" value="BETA-N-ACETYLHEXOSAMINIDASE"/>
    <property type="match status" value="1"/>
</dbReference>
<dbReference type="InterPro" id="IPR015882">
    <property type="entry name" value="HEX_bac_N"/>
</dbReference>
<dbReference type="InterPro" id="IPR029018">
    <property type="entry name" value="Hex-like_dom2"/>
</dbReference>
<dbReference type="Pfam" id="PF00728">
    <property type="entry name" value="Glyco_hydro_20"/>
    <property type="match status" value="1"/>
</dbReference>
<dbReference type="GO" id="GO:0030247">
    <property type="term" value="F:polysaccharide binding"/>
    <property type="evidence" value="ECO:0007669"/>
    <property type="project" value="InterPro"/>
</dbReference>
<keyword evidence="4 10" id="KW-0378">Hydrolase</keyword>
<dbReference type="Gene3D" id="2.60.40.10">
    <property type="entry name" value="Immunoglobulins"/>
    <property type="match status" value="1"/>
</dbReference>
<comment type="catalytic activity">
    <reaction evidence="1">
        <text>Hydrolysis of terminal non-reducing N-acetyl-D-hexosamine residues in N-acetyl-beta-D-hexosaminides.</text>
        <dbReference type="EC" id="3.2.1.52"/>
    </reaction>
</comment>
<evidence type="ECO:0000313" key="10">
    <source>
        <dbReference type="EMBL" id="NAW63654.1"/>
    </source>
</evidence>
<dbReference type="RefSeq" id="WP_161442022.1">
    <property type="nucleotide sequence ID" value="NZ_WXWU01000078.1"/>
</dbReference>
<gene>
    <name evidence="10" type="ORF">CAG72_00330</name>
</gene>
<dbReference type="OrthoDB" id="9763537at2"/>
<reference evidence="10 11" key="1">
    <citation type="submission" date="2017-05" db="EMBL/GenBank/DDBJ databases">
        <title>High clonality and local adaptation shapes Vibrionaceae linages within an endangered oasis.</title>
        <authorList>
            <person name="Vazquez-Rosas-Landa M."/>
        </authorList>
    </citation>
    <scope>NUCLEOTIDE SEQUENCE [LARGE SCALE GENOMIC DNA]</scope>
    <source>
        <strain evidence="10 11">P46_P4S1P180</strain>
    </source>
</reference>
<keyword evidence="5" id="KW-0326">Glycosidase</keyword>
<dbReference type="InterPro" id="IPR012291">
    <property type="entry name" value="CBM2_carb-bd_dom_sf"/>
</dbReference>
<dbReference type="Pfam" id="PF02838">
    <property type="entry name" value="Glyco_hydro_20b"/>
    <property type="match status" value="1"/>
</dbReference>
<comment type="caution">
    <text evidence="10">The sequence shown here is derived from an EMBL/GenBank/DDBJ whole genome shotgun (WGS) entry which is preliminary data.</text>
</comment>
<evidence type="ECO:0000259" key="9">
    <source>
        <dbReference type="SMART" id="SM01081"/>
    </source>
</evidence>
<sequence length="862" mass="94693">MIKTSVLALALSAVLTAPAMAIPAADLDQLGQGLNVTYTVLDNTQDDWVTFRAKIDFTNQSGKTLPATGWSIYFSHIRMVENVLSDQVTISHVNGDMFKIEPTANFVPLAPGQSLAIEFDAANWQVAKTDVMPNWYFVSEDQGQTITSLITSTSNRVNGQVPTKPSEELPFVADFSTPQQWKRYGSAAITDFYDPFTAQDRYQRNADLNVINNASGVIPTPAELTLGTGDVTLDSTWVIVYGNGYEDQAMFLAEQLGVTAVPWSPTTQKRINMGWSQVNINGEQKWEEAYNLNVDAANEIITIGAADAAGALYASQSLLQLVDGNKVPEVQITDAPRFAYRGFSVDAVRNFRTKEAIIQLLDQMAAFKLNKLHLRLADDEGWRIEIPGLPELTEVGATRCHDPEEKACILPFLGAGPDGSPESNGYYTAADYQDILSHAAALNIEVVPEIDIPGHAHAAIKAMEARYDHYAAQGNMAEANKYLLTDFNDTTQYLSVQMFTDNAINVCMESSYNFVDAVVNGLVSLHQGVQPLKTFHFGGDEIAGAWINSPACQDFIANNTDGVNSVSDLSRYFVERISVITANYGLDMAGWEDGLMHDGQVYPRSQMANSQLWGNAWQNIWEWGVADRAYNLANNDYKVVYNHASHLYFDHPYEPDPNERGYYWAPRFTDTRKTFGFMPDDVFANADFTRAGAPITKAEVVASAGVKKLLKPENVLGLQGSLWAETVRTEDQFEGMIFPRVLGLAERAWHTAAWEANDNAGIALDEAGRNAGYNQFANLLGQKVLPKLEQAGIAFNLPVPGGVIENGVLQANSTFPGLTIEYSTDQGTSWQSYDHLNPPAVAAGVQLRTVSGQRTSRVTTVN</sequence>
<dbReference type="GO" id="GO:0005975">
    <property type="term" value="P:carbohydrate metabolic process"/>
    <property type="evidence" value="ECO:0007669"/>
    <property type="project" value="InterPro"/>
</dbReference>
<dbReference type="Proteomes" id="UP000465712">
    <property type="component" value="Unassembled WGS sequence"/>
</dbReference>
<dbReference type="Pfam" id="PF03173">
    <property type="entry name" value="CHB_HEX"/>
    <property type="match status" value="1"/>
</dbReference>
<dbReference type="InterPro" id="IPR015883">
    <property type="entry name" value="Glyco_hydro_20_cat"/>
</dbReference>
<dbReference type="InterPro" id="IPR004867">
    <property type="entry name" value="CHB_C_dom"/>
</dbReference>
<evidence type="ECO:0000313" key="11">
    <source>
        <dbReference type="Proteomes" id="UP000465712"/>
    </source>
</evidence>
<dbReference type="InterPro" id="IPR013783">
    <property type="entry name" value="Ig-like_fold"/>
</dbReference>
<evidence type="ECO:0000256" key="8">
    <source>
        <dbReference type="PIRSR" id="PIRSR625705-1"/>
    </source>
</evidence>
<evidence type="ECO:0000256" key="6">
    <source>
        <dbReference type="ARBA" id="ARBA00030512"/>
    </source>
</evidence>
<dbReference type="InterPro" id="IPR004866">
    <property type="entry name" value="CHB/HEX_N_dom"/>
</dbReference>
<dbReference type="GO" id="GO:0016020">
    <property type="term" value="C:membrane"/>
    <property type="evidence" value="ECO:0007669"/>
    <property type="project" value="TreeGrafter"/>
</dbReference>
<dbReference type="PRINTS" id="PR00738">
    <property type="entry name" value="GLHYDRLASE20"/>
</dbReference>
<dbReference type="Gene3D" id="2.60.40.290">
    <property type="match status" value="1"/>
</dbReference>
<protein>
    <recommendedName>
        <fullName evidence="3">beta-N-acetylhexosaminidase</fullName>
        <ecNumber evidence="3">3.2.1.52</ecNumber>
    </recommendedName>
    <alternativeName>
        <fullName evidence="6">Beta-N-acetylhexosaminidase</fullName>
    </alternativeName>
    <alternativeName>
        <fullName evidence="7">N-acetyl-beta-glucosaminidase</fullName>
    </alternativeName>
</protein>
<evidence type="ECO:0000256" key="3">
    <source>
        <dbReference type="ARBA" id="ARBA00012663"/>
    </source>
</evidence>
<dbReference type="AlphaFoldDB" id="A0A7X4W7K4"/>
<proteinExistence type="inferred from homology"/>
<dbReference type="Gene3D" id="3.30.379.10">
    <property type="entry name" value="Chitobiase/beta-hexosaminidase domain 2-like"/>
    <property type="match status" value="1"/>
</dbReference>
<dbReference type="SUPFAM" id="SSF81296">
    <property type="entry name" value="E set domains"/>
    <property type="match status" value="1"/>
</dbReference>
<name>A0A7X4W7K4_9GAMM</name>
<organism evidence="10 11">
    <name type="scientific">Photobacterium halotolerans</name>
    <dbReference type="NCBI Taxonomy" id="265726"/>
    <lineage>
        <taxon>Bacteria</taxon>
        <taxon>Pseudomonadati</taxon>
        <taxon>Pseudomonadota</taxon>
        <taxon>Gammaproteobacteria</taxon>
        <taxon>Vibrionales</taxon>
        <taxon>Vibrionaceae</taxon>
        <taxon>Photobacterium</taxon>
    </lineage>
</organism>
<evidence type="ECO:0000256" key="2">
    <source>
        <dbReference type="ARBA" id="ARBA00006285"/>
    </source>
</evidence>
<evidence type="ECO:0000256" key="1">
    <source>
        <dbReference type="ARBA" id="ARBA00001231"/>
    </source>
</evidence>
<dbReference type="InterPro" id="IPR008965">
    <property type="entry name" value="CBM2/CBM3_carb-bd_dom_sf"/>
</dbReference>
<feature type="active site" description="Proton donor" evidence="8">
    <location>
        <position position="541"/>
    </location>
</feature>
<dbReference type="SUPFAM" id="SSF51445">
    <property type="entry name" value="(Trans)glycosidases"/>
    <property type="match status" value="1"/>
</dbReference>
<accession>A0A7X4W7K4</accession>
<evidence type="ECO:0000256" key="7">
    <source>
        <dbReference type="ARBA" id="ARBA00033000"/>
    </source>
</evidence>
<dbReference type="InterPro" id="IPR025705">
    <property type="entry name" value="Beta_hexosaminidase_sua/sub"/>
</dbReference>
<dbReference type="CDD" id="cd02847">
    <property type="entry name" value="E_set_Chitobiase_C"/>
    <property type="match status" value="1"/>
</dbReference>
<dbReference type="GO" id="GO:0004563">
    <property type="term" value="F:beta-N-acetylhexosaminidase activity"/>
    <property type="evidence" value="ECO:0007669"/>
    <property type="project" value="UniProtKB-EC"/>
</dbReference>
<dbReference type="EC" id="3.2.1.52" evidence="3"/>
<dbReference type="SMART" id="SM01081">
    <property type="entry name" value="CHB_HEX"/>
    <property type="match status" value="1"/>
</dbReference>
<dbReference type="Gene3D" id="3.20.20.80">
    <property type="entry name" value="Glycosidases"/>
    <property type="match status" value="1"/>
</dbReference>
<feature type="domain" description="Chitobiase/beta-hexosaminidases N-terminal" evidence="9">
    <location>
        <begin position="32"/>
        <end position="200"/>
    </location>
</feature>